<evidence type="ECO:0000256" key="1">
    <source>
        <dbReference type="ARBA" id="ARBA00022679"/>
    </source>
</evidence>
<reference evidence="5" key="1">
    <citation type="submission" date="2015-02" db="EMBL/GenBank/DDBJ databases">
        <title>Characterization of two novel Thaumarchaeota isolated from the Northern Adriatic Sea.</title>
        <authorList>
            <person name="Bayer B."/>
            <person name="Vojvoda J."/>
            <person name="Offre P."/>
            <person name="Srivastava A."/>
            <person name="Elisabeth N."/>
            <person name="Garcia J.A.L."/>
            <person name="Schleper C."/>
            <person name="Herndl G.J."/>
        </authorList>
    </citation>
    <scope>NUCLEOTIDE SEQUENCE [LARGE SCALE GENOMIC DNA]</scope>
    <source>
        <strain evidence="5">D3C</strain>
    </source>
</reference>
<dbReference type="HOGENOM" id="CLU_340566_0_0_2"/>
<dbReference type="Gene3D" id="3.40.50.2000">
    <property type="entry name" value="Glycogen Phosphorylase B"/>
    <property type="match status" value="4"/>
</dbReference>
<evidence type="ECO:0000313" key="5">
    <source>
        <dbReference type="Proteomes" id="UP000032027"/>
    </source>
</evidence>
<dbReference type="RefSeq" id="WP_148702313.1">
    <property type="nucleotide sequence ID" value="NZ_CP010868.1"/>
</dbReference>
<dbReference type="AlphaFoldDB" id="A0A0C5BT16"/>
<reference evidence="4 5" key="2">
    <citation type="journal article" date="2016" name="ISME J.">
        <title>Physiological and genomic characterization of two novel marine thaumarchaeal strains indicates niche differentiation.</title>
        <authorList>
            <person name="Bayer B."/>
            <person name="Vojvoda J."/>
            <person name="Offre P."/>
            <person name="Alves R.J."/>
            <person name="Elisabeth N.H."/>
            <person name="Garcia J.A."/>
            <person name="Volland J.M."/>
            <person name="Srivastava A."/>
            <person name="Schleper C."/>
            <person name="Herndl G.J."/>
        </authorList>
    </citation>
    <scope>NUCLEOTIDE SEQUENCE [LARGE SCALE GENOMIC DNA]</scope>
    <source>
        <strain evidence="4 5">D3C</strain>
    </source>
</reference>
<dbReference type="InterPro" id="IPR001296">
    <property type="entry name" value="Glyco_trans_1"/>
</dbReference>
<dbReference type="SUPFAM" id="SSF53756">
    <property type="entry name" value="UDP-Glycosyltransferase/glycogen phosphorylase"/>
    <property type="match status" value="2"/>
</dbReference>
<dbReference type="PANTHER" id="PTHR46401">
    <property type="entry name" value="GLYCOSYLTRANSFERASE WBBK-RELATED"/>
    <property type="match status" value="1"/>
</dbReference>
<feature type="domain" description="Glycosyl transferase family 1" evidence="2">
    <location>
        <begin position="637"/>
        <end position="803"/>
    </location>
</feature>
<dbReference type="GeneID" id="41599233"/>
<keyword evidence="1" id="KW-0808">Transferase</keyword>
<dbReference type="Proteomes" id="UP000032027">
    <property type="component" value="Chromosome"/>
</dbReference>
<dbReference type="GO" id="GO:0016757">
    <property type="term" value="F:glycosyltransferase activity"/>
    <property type="evidence" value="ECO:0007669"/>
    <property type="project" value="InterPro"/>
</dbReference>
<dbReference type="Pfam" id="PF00534">
    <property type="entry name" value="Glycos_transf_1"/>
    <property type="match status" value="1"/>
</dbReference>
<sequence>MKKFTVLIPHNKSPHLHDLLTQQCKNICAELSKNTQLEVIWVKFPTDELKTSEMNDPKIIDSTKYNNALEILNEINPDCVMVNSSLDFHNIEFALSSKFKKIPLIVLFFRSYLRLNAHSTFETFRSRVRNAFKNQGIKSISTKTTTTSSTIFFLKQYSYLFRTLRSINYSFPHTILFLLKYTKLGLFSYSPIDKMISGNANLCTTSNWPEKLISAGFDSSSIFVVGDPYYDTMFFNLNKQEAKNTPQNSKIKILFCPSARHEHGLCSKHSEQEMIINSVNEILKFDNFEIAIKIHPSSASWSEYENEILPKLSHKINLYKNEDLAELVNQYDVMLTYGGTGAIHYAAFLKKPIVNLDFQNDSTGENLFTHKDIVVSCYNLKSLKSSIETAYQKTILQKDCDDYIEKYIGRFDGKNSERAALQIIKTIKENKIKKKIFYIDRFTNWTAQIFEGLQEIINKGHDYEIFFVGPQKKNLRTWLSDQNVKDSKRIWHYGHFVRSLFSYIKKEKPLIVHFSFEWRMFGPIFASLKLPLLLFLLKTQTKSKIIVDLRAPLVSKQSGKWEIMNDIIPVKLPKPVIELFMKIFIKMICGFSHKIIVDAPGNKDGLIDFYRIESNKIEVNTLILPPQKKSTNLEKTRISTKFSDKKIILCFGVITSRKSYDIIIKSFSKIHHKIPDHVLVIAGLADDDAKPYEKMLKNLVQKLNLENRVFFVGYVNDDESEDLFDMAEIALYIYRPYPDSSGALFYAIYHGTPCIVSNSETFTEILDYDDALFVEHGDENQLSNSIFELATNSDLREKFKQKMIKVSEKTSKLTTSKKYLEIYKNAIQKSDVN</sequence>
<dbReference type="EMBL" id="CP010868">
    <property type="protein sequence ID" value="AJM91284.1"/>
    <property type="molecule type" value="Genomic_DNA"/>
</dbReference>
<feature type="domain" description="UDP-N-acetylglucosamine 2-epimerase" evidence="3">
    <location>
        <begin position="201"/>
        <end position="356"/>
    </location>
</feature>
<evidence type="ECO:0000313" key="4">
    <source>
        <dbReference type="EMBL" id="AJM91284.1"/>
    </source>
</evidence>
<dbReference type="STRING" id="1582439.NPIRD3C_0060"/>
<dbReference type="InterPro" id="IPR003331">
    <property type="entry name" value="UDP_GlcNAc_Epimerase_2_dom"/>
</dbReference>
<evidence type="ECO:0008006" key="6">
    <source>
        <dbReference type="Google" id="ProtNLM"/>
    </source>
</evidence>
<reference evidence="4 5" key="3">
    <citation type="journal article" date="2019" name="Int. J. Syst. Evol. Microbiol.">
        <title>Nitrosopumilus adriaticus sp. nov. and Nitrosopumilus piranensis sp. nov., two ammonia-oxidizing archaea from the Adriatic Sea and members of the class Nitrososphaeria.</title>
        <authorList>
            <person name="Bayer B."/>
            <person name="Vojvoda J."/>
            <person name="Reinthaler T."/>
            <person name="Reyes C."/>
            <person name="Pinto M."/>
            <person name="Herndl G.J."/>
        </authorList>
    </citation>
    <scope>NUCLEOTIDE SEQUENCE [LARGE SCALE GENOMIC DNA]</scope>
    <source>
        <strain evidence="4 5">D3C</strain>
    </source>
</reference>
<dbReference type="Pfam" id="PF02350">
    <property type="entry name" value="Epimerase_2"/>
    <property type="match status" value="1"/>
</dbReference>
<dbReference type="PANTHER" id="PTHR46401:SF2">
    <property type="entry name" value="GLYCOSYLTRANSFERASE WBBK-RELATED"/>
    <property type="match status" value="1"/>
</dbReference>
<evidence type="ECO:0000259" key="2">
    <source>
        <dbReference type="Pfam" id="PF00534"/>
    </source>
</evidence>
<dbReference type="KEGG" id="nid:NPIRD3C_0060"/>
<organism evidence="4 5">
    <name type="scientific">Nitrosopumilus piranensis</name>
    <dbReference type="NCBI Taxonomy" id="1582439"/>
    <lineage>
        <taxon>Archaea</taxon>
        <taxon>Nitrososphaerota</taxon>
        <taxon>Nitrososphaeria</taxon>
        <taxon>Nitrosopumilales</taxon>
        <taxon>Nitrosopumilaceae</taxon>
        <taxon>Nitrosopumilus</taxon>
    </lineage>
</organism>
<name>A0A0C5BT16_9ARCH</name>
<gene>
    <name evidence="4" type="ORF">NPIRD3C_0060</name>
</gene>
<dbReference type="PATRIC" id="fig|1582439.9.peg.60"/>
<proteinExistence type="predicted"/>
<evidence type="ECO:0000259" key="3">
    <source>
        <dbReference type="Pfam" id="PF02350"/>
    </source>
</evidence>
<keyword evidence="5" id="KW-1185">Reference proteome</keyword>
<accession>A0A0C5BT16</accession>
<protein>
    <recommendedName>
        <fullName evidence="6">Glycosyl transferase family 1 domain-containing protein</fullName>
    </recommendedName>
</protein>